<proteinExistence type="predicted"/>
<organism evidence="2 3">
    <name type="scientific">Qipengyuania soli</name>
    <dbReference type="NCBI Taxonomy" id="2782568"/>
    <lineage>
        <taxon>Bacteria</taxon>
        <taxon>Pseudomonadati</taxon>
        <taxon>Pseudomonadota</taxon>
        <taxon>Alphaproteobacteria</taxon>
        <taxon>Sphingomonadales</taxon>
        <taxon>Erythrobacteraceae</taxon>
        <taxon>Qipengyuania</taxon>
    </lineage>
</organism>
<gene>
    <name evidence="2" type="ORF">IRL76_08980</name>
</gene>
<dbReference type="NCBIfam" id="NF033537">
    <property type="entry name" value="lasso_biosyn_B2"/>
    <property type="match status" value="1"/>
</dbReference>
<dbReference type="InterPro" id="IPR032708">
    <property type="entry name" value="McjB_C"/>
</dbReference>
<feature type="domain" description="Microcin J25-processing protein McjB C-terminal" evidence="1">
    <location>
        <begin position="57"/>
        <end position="139"/>
    </location>
</feature>
<accession>A0A7S8F2Z4</accession>
<dbReference type="EMBL" id="CP064654">
    <property type="protein sequence ID" value="QPC98023.1"/>
    <property type="molecule type" value="Genomic_DNA"/>
</dbReference>
<dbReference type="Proteomes" id="UP000594459">
    <property type="component" value="Chromosome"/>
</dbReference>
<dbReference type="AlphaFoldDB" id="A0A7S8F2Z4"/>
<evidence type="ECO:0000259" key="1">
    <source>
        <dbReference type="Pfam" id="PF13471"/>
    </source>
</evidence>
<protein>
    <submittedName>
        <fullName evidence="2">Lasso peptide biosynthesis B2 protein</fullName>
    </submittedName>
</protein>
<dbReference type="InterPro" id="IPR053521">
    <property type="entry name" value="McjB-like"/>
</dbReference>
<dbReference type="Pfam" id="PF13471">
    <property type="entry name" value="Transglut_core3"/>
    <property type="match status" value="1"/>
</dbReference>
<sequence>MPKLQTLIALDAADRVATIEAMGRIAWAQWLVRAVPPRHWRSHFGTGAPSDPAKHPRGTDIATVRRIRLAVSRALRNMPGSPQCLPQALAARRMLERRGIPSQLYIGTMRDDAGVPRFHAWLKVDDEWVTGICDESRYTLFTNKGPQQA</sequence>
<dbReference type="RefSeq" id="WP_200981033.1">
    <property type="nucleotide sequence ID" value="NZ_CP064654.1"/>
</dbReference>
<dbReference type="KEGG" id="qso:IRL76_08980"/>
<evidence type="ECO:0000313" key="3">
    <source>
        <dbReference type="Proteomes" id="UP000594459"/>
    </source>
</evidence>
<name>A0A7S8F2Z4_9SPHN</name>
<keyword evidence="3" id="KW-1185">Reference proteome</keyword>
<evidence type="ECO:0000313" key="2">
    <source>
        <dbReference type="EMBL" id="QPC98023.1"/>
    </source>
</evidence>
<reference evidence="2 3" key="1">
    <citation type="submission" date="2020-11" db="EMBL/GenBank/DDBJ databases">
        <title>The genome sequence of Erythrobacter sp. 6D36.</title>
        <authorList>
            <person name="Liu Y."/>
        </authorList>
    </citation>
    <scope>NUCLEOTIDE SEQUENCE [LARGE SCALE GENOMIC DNA]</scope>
    <source>
        <strain evidence="2 3">6D36</strain>
    </source>
</reference>